<dbReference type="OrthoDB" id="2830640at2759"/>
<dbReference type="EMBL" id="CAJPDR010000192">
    <property type="protein sequence ID" value="CAF9924567.1"/>
    <property type="molecule type" value="Genomic_DNA"/>
</dbReference>
<evidence type="ECO:0000256" key="4">
    <source>
        <dbReference type="ARBA" id="ARBA00023136"/>
    </source>
</evidence>
<accession>A0A8H3FG22</accession>
<dbReference type="AlphaFoldDB" id="A0A8H3FG22"/>
<evidence type="ECO:0000256" key="5">
    <source>
        <dbReference type="SAM" id="Phobius"/>
    </source>
</evidence>
<feature type="transmembrane region" description="Helical" evidence="5">
    <location>
        <begin position="87"/>
        <end position="109"/>
    </location>
</feature>
<dbReference type="InterPro" id="IPR002523">
    <property type="entry name" value="MgTranspt_CorA/ZnTranspt_ZntB"/>
</dbReference>
<dbReference type="GO" id="GO:0016020">
    <property type="term" value="C:membrane"/>
    <property type="evidence" value="ECO:0007669"/>
    <property type="project" value="UniProtKB-SubCell"/>
</dbReference>
<evidence type="ECO:0000256" key="2">
    <source>
        <dbReference type="ARBA" id="ARBA00022692"/>
    </source>
</evidence>
<reference evidence="6" key="1">
    <citation type="submission" date="2021-03" db="EMBL/GenBank/DDBJ databases">
        <authorList>
            <person name="Tagirdzhanova G."/>
        </authorList>
    </citation>
    <scope>NUCLEOTIDE SEQUENCE</scope>
</reference>
<evidence type="ECO:0000256" key="3">
    <source>
        <dbReference type="ARBA" id="ARBA00022989"/>
    </source>
</evidence>
<protein>
    <submittedName>
        <fullName evidence="6">Uncharacterized protein</fullName>
    </submittedName>
</protein>
<gene>
    <name evidence="6" type="ORF">ALECFALPRED_002785</name>
</gene>
<comment type="caution">
    <text evidence="6">The sequence shown here is derived from an EMBL/GenBank/DDBJ whole genome shotgun (WGS) entry which is preliminary data.</text>
</comment>
<organism evidence="6 7">
    <name type="scientific">Alectoria fallacina</name>
    <dbReference type="NCBI Taxonomy" id="1903189"/>
    <lineage>
        <taxon>Eukaryota</taxon>
        <taxon>Fungi</taxon>
        <taxon>Dikarya</taxon>
        <taxon>Ascomycota</taxon>
        <taxon>Pezizomycotina</taxon>
        <taxon>Lecanoromycetes</taxon>
        <taxon>OSLEUM clade</taxon>
        <taxon>Lecanoromycetidae</taxon>
        <taxon>Lecanorales</taxon>
        <taxon>Lecanorineae</taxon>
        <taxon>Parmeliaceae</taxon>
        <taxon>Alectoria</taxon>
    </lineage>
</organism>
<dbReference type="GO" id="GO:0046873">
    <property type="term" value="F:metal ion transmembrane transporter activity"/>
    <property type="evidence" value="ECO:0007669"/>
    <property type="project" value="InterPro"/>
</dbReference>
<keyword evidence="7" id="KW-1185">Reference proteome</keyword>
<dbReference type="InterPro" id="IPR045863">
    <property type="entry name" value="CorA_TM1_TM2"/>
</dbReference>
<name>A0A8H3FG22_9LECA</name>
<comment type="subcellular location">
    <subcellularLocation>
        <location evidence="1">Membrane</location>
        <topology evidence="1">Multi-pass membrane protein</topology>
    </subcellularLocation>
</comment>
<keyword evidence="3 5" id="KW-1133">Transmembrane helix</keyword>
<keyword evidence="2 5" id="KW-0812">Transmembrane</keyword>
<evidence type="ECO:0000256" key="1">
    <source>
        <dbReference type="ARBA" id="ARBA00004141"/>
    </source>
</evidence>
<dbReference type="Gene3D" id="1.20.58.340">
    <property type="entry name" value="Magnesium transport protein CorA, transmembrane region"/>
    <property type="match status" value="1"/>
</dbReference>
<dbReference type="SUPFAM" id="SSF144083">
    <property type="entry name" value="Magnesium transport protein CorA, transmembrane region"/>
    <property type="match status" value="1"/>
</dbReference>
<keyword evidence="4 5" id="KW-0472">Membrane</keyword>
<evidence type="ECO:0000313" key="6">
    <source>
        <dbReference type="EMBL" id="CAF9924567.1"/>
    </source>
</evidence>
<dbReference type="Proteomes" id="UP000664203">
    <property type="component" value="Unassembled WGS sequence"/>
</dbReference>
<evidence type="ECO:0000313" key="7">
    <source>
        <dbReference type="Proteomes" id="UP000664203"/>
    </source>
</evidence>
<dbReference type="Pfam" id="PF01544">
    <property type="entry name" value="CorA"/>
    <property type="match status" value="1"/>
</dbReference>
<sequence length="162" mass="18345">MISQQEQFSKARPLGSDLPSVVFAETRQHLNFQSKLFKTLKSRSQALGDRLQNEINLAFNTVAQYDSRVVVRIGKAAQKDNATMKTIALLTLIFLPGTFIAAIFGMGFFNFSMVDDNQLPKWSVSKDIWVYWAITVPVTGVTVLFWLLWEQTYGTKGSKPEF</sequence>
<proteinExistence type="predicted"/>
<feature type="transmembrane region" description="Helical" evidence="5">
    <location>
        <begin position="129"/>
        <end position="149"/>
    </location>
</feature>